<gene>
    <name evidence="3" type="ORF">G7077_01765</name>
</gene>
<evidence type="ECO:0000259" key="2">
    <source>
        <dbReference type="Pfam" id="PF07238"/>
    </source>
</evidence>
<feature type="domain" description="PilZ" evidence="2">
    <location>
        <begin position="54"/>
        <end position="130"/>
    </location>
</feature>
<feature type="compositionally biased region" description="Basic and acidic residues" evidence="1">
    <location>
        <begin position="44"/>
        <end position="60"/>
    </location>
</feature>
<sequence length="300" mass="33014">MTFERGHNSFREALLRQPGTSPVVPDKAPRGKRGNPALSASAVARKEVRRSDDRDGDRHRLTDAGATVRSGRRKVAVELINISGGGAMVRGDLRARLWQKVILILGDVGEVECAVRWIRDDRFGLEFAHETQIACDPATLNETLLLVLKNNAPKDVENSDPEPLTVEPSDPRRTARRHPLIWSGLVQFNHESAVARLRNISAEGAQIQSTGSYNVGNVVLLDLGNAGALPATVRWAHGDQAGLAFHRPFDVTKLAKVQPQVAGRGWVKPEYLQDEDVTTSPWASQWGRLTVGELKKTLLR</sequence>
<feature type="region of interest" description="Disordered" evidence="1">
    <location>
        <begin position="154"/>
        <end position="173"/>
    </location>
</feature>
<dbReference type="KEGG" id="spii:G7077_01765"/>
<accession>A0A6G7YM59</accession>
<feature type="region of interest" description="Disordered" evidence="1">
    <location>
        <begin position="1"/>
        <end position="60"/>
    </location>
</feature>
<dbReference type="AlphaFoldDB" id="A0A6G7YM59"/>
<dbReference type="EMBL" id="CP049869">
    <property type="protein sequence ID" value="QIK77828.1"/>
    <property type="molecule type" value="Genomic_DNA"/>
</dbReference>
<dbReference type="Proteomes" id="UP000503222">
    <property type="component" value="Chromosome"/>
</dbReference>
<evidence type="ECO:0000313" key="3">
    <source>
        <dbReference type="EMBL" id="QIK77828.1"/>
    </source>
</evidence>
<feature type="domain" description="PilZ" evidence="2">
    <location>
        <begin position="172"/>
        <end position="252"/>
    </location>
</feature>
<reference evidence="3 4" key="1">
    <citation type="submission" date="2020-03" db="EMBL/GenBank/DDBJ databases">
        <title>Sphingomonas sp. nov., isolated from fish.</title>
        <authorList>
            <person name="Hyun D.-W."/>
            <person name="Bae J.-W."/>
        </authorList>
    </citation>
    <scope>NUCLEOTIDE SEQUENCE [LARGE SCALE GENOMIC DNA]</scope>
    <source>
        <strain evidence="3 4">HDW15B</strain>
    </source>
</reference>
<dbReference type="Pfam" id="PF07238">
    <property type="entry name" value="PilZ"/>
    <property type="match status" value="2"/>
</dbReference>
<protein>
    <submittedName>
        <fullName evidence="3">PilZ domain-containing protein</fullName>
    </submittedName>
</protein>
<feature type="compositionally biased region" description="Basic and acidic residues" evidence="1">
    <location>
        <begin position="1"/>
        <end position="14"/>
    </location>
</feature>
<dbReference type="InterPro" id="IPR009875">
    <property type="entry name" value="PilZ_domain"/>
</dbReference>
<organism evidence="3 4">
    <name type="scientific">Sphingomonas piscis</name>
    <dbReference type="NCBI Taxonomy" id="2714943"/>
    <lineage>
        <taxon>Bacteria</taxon>
        <taxon>Pseudomonadati</taxon>
        <taxon>Pseudomonadota</taxon>
        <taxon>Alphaproteobacteria</taxon>
        <taxon>Sphingomonadales</taxon>
        <taxon>Sphingomonadaceae</taxon>
        <taxon>Sphingomonas</taxon>
    </lineage>
</organism>
<evidence type="ECO:0000256" key="1">
    <source>
        <dbReference type="SAM" id="MobiDB-lite"/>
    </source>
</evidence>
<proteinExistence type="predicted"/>
<dbReference type="GO" id="GO:0035438">
    <property type="term" value="F:cyclic-di-GMP binding"/>
    <property type="evidence" value="ECO:0007669"/>
    <property type="project" value="InterPro"/>
</dbReference>
<name>A0A6G7YM59_9SPHN</name>
<evidence type="ECO:0000313" key="4">
    <source>
        <dbReference type="Proteomes" id="UP000503222"/>
    </source>
</evidence>
<dbReference type="SUPFAM" id="SSF141371">
    <property type="entry name" value="PilZ domain-like"/>
    <property type="match status" value="2"/>
</dbReference>
<dbReference type="RefSeq" id="WP_166410223.1">
    <property type="nucleotide sequence ID" value="NZ_CP049869.1"/>
</dbReference>
<keyword evidence="4" id="KW-1185">Reference proteome</keyword>